<evidence type="ECO:0000313" key="3">
    <source>
        <dbReference type="Proteomes" id="UP000031572"/>
    </source>
</evidence>
<protein>
    <recommendedName>
        <fullName evidence="4">DUF3305 domain-containing protein</fullName>
    </recommendedName>
</protein>
<organism evidence="2 3">
    <name type="scientific">Noviherbaspirillum autotrophicum</name>
    <dbReference type="NCBI Taxonomy" id="709839"/>
    <lineage>
        <taxon>Bacteria</taxon>
        <taxon>Pseudomonadati</taxon>
        <taxon>Pseudomonadota</taxon>
        <taxon>Betaproteobacteria</taxon>
        <taxon>Burkholderiales</taxon>
        <taxon>Oxalobacteraceae</taxon>
        <taxon>Noviherbaspirillum</taxon>
    </lineage>
</organism>
<dbReference type="EMBL" id="JWJG01000028">
    <property type="protein sequence ID" value="KIF80422.1"/>
    <property type="molecule type" value="Genomic_DNA"/>
</dbReference>
<name>A0A0C1YIY0_9BURK</name>
<feature type="region of interest" description="Disordered" evidence="1">
    <location>
        <begin position="144"/>
        <end position="176"/>
    </location>
</feature>
<dbReference type="RefSeq" id="WP_040039330.1">
    <property type="nucleotide sequence ID" value="NZ_JWJG01000028.1"/>
</dbReference>
<sequence length="176" mass="19769">METDSLTVAVVMQREPIANPIANRWQPFQWKPIEISADDLLADAGYRCLRHDASDMRWLFGGFPISLYPDEAEGYFLNIASPTPCWFIMWRLETCDGQEVAVPKQVTLSYNEAARLMDGGEQVDTLPASPAVIAHMKAFVQEHYRPEPKKKRRKPSFEGGAAVEEMARAEGNSHGS</sequence>
<evidence type="ECO:0000313" key="2">
    <source>
        <dbReference type="EMBL" id="KIF80422.1"/>
    </source>
</evidence>
<dbReference type="InterPro" id="IPR021736">
    <property type="entry name" value="DUF3305"/>
</dbReference>
<accession>A0A0C1YIY0</accession>
<dbReference type="OrthoDB" id="8526034at2"/>
<reference evidence="2 3" key="1">
    <citation type="submission" date="2014-12" db="EMBL/GenBank/DDBJ databases">
        <title>Denitrispirillum autotrophicum gen. nov., sp. nov., Denitrifying, Facultatively Autotrophic Bacteria Isolated from Rice Paddy Soil.</title>
        <authorList>
            <person name="Ishii S."/>
            <person name="Ashida N."/>
            <person name="Ohno H."/>
            <person name="Otsuka S."/>
            <person name="Yokota A."/>
            <person name="Senoo K."/>
        </authorList>
    </citation>
    <scope>NUCLEOTIDE SEQUENCE [LARGE SCALE GENOMIC DNA]</scope>
    <source>
        <strain evidence="2 3">TSA66</strain>
    </source>
</reference>
<dbReference type="Pfam" id="PF11749">
    <property type="entry name" value="DUF3305"/>
    <property type="match status" value="1"/>
</dbReference>
<dbReference type="Proteomes" id="UP000031572">
    <property type="component" value="Unassembled WGS sequence"/>
</dbReference>
<gene>
    <name evidence="2" type="ORF">TSA66_05675</name>
</gene>
<comment type="caution">
    <text evidence="2">The sequence shown here is derived from an EMBL/GenBank/DDBJ whole genome shotgun (WGS) entry which is preliminary data.</text>
</comment>
<evidence type="ECO:0000256" key="1">
    <source>
        <dbReference type="SAM" id="MobiDB-lite"/>
    </source>
</evidence>
<keyword evidence="3" id="KW-1185">Reference proteome</keyword>
<dbReference type="STRING" id="709839.TSA66_05675"/>
<dbReference type="AlphaFoldDB" id="A0A0C1YIY0"/>
<evidence type="ECO:0008006" key="4">
    <source>
        <dbReference type="Google" id="ProtNLM"/>
    </source>
</evidence>
<proteinExistence type="predicted"/>